<dbReference type="EMBL" id="CACVBM020001435">
    <property type="protein sequence ID" value="CAA7049997.1"/>
    <property type="molecule type" value="Genomic_DNA"/>
</dbReference>
<protein>
    <submittedName>
        <fullName evidence="2">Uncharacterized protein</fullName>
    </submittedName>
</protein>
<accession>A0A6D2K0L6</accession>
<dbReference type="Proteomes" id="UP000467841">
    <property type="component" value="Unassembled WGS sequence"/>
</dbReference>
<feature type="region of interest" description="Disordered" evidence="1">
    <location>
        <begin position="69"/>
        <end position="92"/>
    </location>
</feature>
<evidence type="ECO:0000313" key="3">
    <source>
        <dbReference type="Proteomes" id="UP000467841"/>
    </source>
</evidence>
<sequence>MGRSTLWDWKTKTWDLTRDHNEDLDQDRIKNDRAEVKIHKIVQVGRSLYEHGKSRRTDEISKFSKSRREELDDIRDHSKKFGRSRMQIGRAD</sequence>
<comment type="caution">
    <text evidence="2">The sequence shown here is derived from an EMBL/GenBank/DDBJ whole genome shotgun (WGS) entry which is preliminary data.</text>
</comment>
<evidence type="ECO:0000313" key="2">
    <source>
        <dbReference type="EMBL" id="CAA7049997.1"/>
    </source>
</evidence>
<gene>
    <name evidence="2" type="ORF">MERR_LOCUS37232</name>
</gene>
<name>A0A6D2K0L6_9BRAS</name>
<reference evidence="2" key="1">
    <citation type="submission" date="2020-01" db="EMBL/GenBank/DDBJ databases">
        <authorList>
            <person name="Mishra B."/>
        </authorList>
    </citation>
    <scope>NUCLEOTIDE SEQUENCE [LARGE SCALE GENOMIC DNA]</scope>
</reference>
<proteinExistence type="predicted"/>
<organism evidence="2 3">
    <name type="scientific">Microthlaspi erraticum</name>
    <dbReference type="NCBI Taxonomy" id="1685480"/>
    <lineage>
        <taxon>Eukaryota</taxon>
        <taxon>Viridiplantae</taxon>
        <taxon>Streptophyta</taxon>
        <taxon>Embryophyta</taxon>
        <taxon>Tracheophyta</taxon>
        <taxon>Spermatophyta</taxon>
        <taxon>Magnoliopsida</taxon>
        <taxon>eudicotyledons</taxon>
        <taxon>Gunneridae</taxon>
        <taxon>Pentapetalae</taxon>
        <taxon>rosids</taxon>
        <taxon>malvids</taxon>
        <taxon>Brassicales</taxon>
        <taxon>Brassicaceae</taxon>
        <taxon>Coluteocarpeae</taxon>
        <taxon>Microthlaspi</taxon>
    </lineage>
</organism>
<evidence type="ECO:0000256" key="1">
    <source>
        <dbReference type="SAM" id="MobiDB-lite"/>
    </source>
</evidence>
<keyword evidence="3" id="KW-1185">Reference proteome</keyword>
<dbReference type="AlphaFoldDB" id="A0A6D2K0L6"/>